<protein>
    <submittedName>
        <fullName evidence="2">Uncharacterized protein</fullName>
    </submittedName>
</protein>
<evidence type="ECO:0000313" key="2">
    <source>
        <dbReference type="EMBL" id="RDX48817.1"/>
    </source>
</evidence>
<gene>
    <name evidence="2" type="ORF">OH76DRAFT_1404371</name>
</gene>
<evidence type="ECO:0000256" key="1">
    <source>
        <dbReference type="SAM" id="MobiDB-lite"/>
    </source>
</evidence>
<feature type="region of interest" description="Disordered" evidence="1">
    <location>
        <begin position="1"/>
        <end position="40"/>
    </location>
</feature>
<accession>A0A371D8F1</accession>
<sequence>MPKAAKTKSTTRTGASSGTKRKEATGHSSANADPSSWRASTIPVGRTITKSDVRTQYRFNKPADVAGIPFQIKRYIQQCFTGYLAQHSLDRRTVPGQLDMQLYQERDIERRAWERHGGPEGFEAYLKKLYQRHLNSNHRDSEFTQPRHYSFGRQATSNIQARISSAYKRLDNTVSRIKKIMQPWLFEAVKDALDRNDALDYEYAACYGSNDSPCKQESSYLLAETFAKTYPFRPAQPLPPSPSVDAVRAVLADAATPPRRGSDSEWGRDLDGLEFHSSSWPEPEEWYEWSPDYYERLFSVLIRVIEEHGIGDDGWKGIRWEVYDKYADAFNKRISYDAHEKQWEDDAAHWLDGRFTTERITLDFTNRRCCPAGLRYNSMLPYLNRSGGVSVGWVHK</sequence>
<name>A0A371D8F1_9APHY</name>
<feature type="compositionally biased region" description="Polar residues" evidence="1">
    <location>
        <begin position="7"/>
        <end position="18"/>
    </location>
</feature>
<dbReference type="Proteomes" id="UP000256964">
    <property type="component" value="Unassembled WGS sequence"/>
</dbReference>
<dbReference type="CDD" id="cd21075">
    <property type="entry name" value="DBD_XPA-like"/>
    <property type="match status" value="1"/>
</dbReference>
<dbReference type="AlphaFoldDB" id="A0A371D8F1"/>
<evidence type="ECO:0000313" key="3">
    <source>
        <dbReference type="Proteomes" id="UP000256964"/>
    </source>
</evidence>
<organism evidence="2 3">
    <name type="scientific">Lentinus brumalis</name>
    <dbReference type="NCBI Taxonomy" id="2498619"/>
    <lineage>
        <taxon>Eukaryota</taxon>
        <taxon>Fungi</taxon>
        <taxon>Dikarya</taxon>
        <taxon>Basidiomycota</taxon>
        <taxon>Agaricomycotina</taxon>
        <taxon>Agaricomycetes</taxon>
        <taxon>Polyporales</taxon>
        <taxon>Polyporaceae</taxon>
        <taxon>Lentinus</taxon>
    </lineage>
</organism>
<proteinExistence type="predicted"/>
<keyword evidence="3" id="KW-1185">Reference proteome</keyword>
<reference evidence="2 3" key="1">
    <citation type="journal article" date="2018" name="Biotechnol. Biofuels">
        <title>Integrative visual omics of the white-rot fungus Polyporus brumalis exposes the biotechnological potential of its oxidative enzymes for delignifying raw plant biomass.</title>
        <authorList>
            <person name="Miyauchi S."/>
            <person name="Rancon A."/>
            <person name="Drula E."/>
            <person name="Hage H."/>
            <person name="Chaduli D."/>
            <person name="Favel A."/>
            <person name="Grisel S."/>
            <person name="Henrissat B."/>
            <person name="Herpoel-Gimbert I."/>
            <person name="Ruiz-Duenas F.J."/>
            <person name="Chevret D."/>
            <person name="Hainaut M."/>
            <person name="Lin J."/>
            <person name="Wang M."/>
            <person name="Pangilinan J."/>
            <person name="Lipzen A."/>
            <person name="Lesage-Meessen L."/>
            <person name="Navarro D."/>
            <person name="Riley R."/>
            <person name="Grigoriev I.V."/>
            <person name="Zhou S."/>
            <person name="Raouche S."/>
            <person name="Rosso M.N."/>
        </authorList>
    </citation>
    <scope>NUCLEOTIDE SEQUENCE [LARGE SCALE GENOMIC DNA]</scope>
    <source>
        <strain evidence="2 3">BRFM 1820</strain>
    </source>
</reference>
<dbReference type="EMBL" id="KZ857409">
    <property type="protein sequence ID" value="RDX48817.1"/>
    <property type="molecule type" value="Genomic_DNA"/>
</dbReference>
<feature type="compositionally biased region" description="Polar residues" evidence="1">
    <location>
        <begin position="26"/>
        <end position="39"/>
    </location>
</feature>
<dbReference type="OrthoDB" id="3058642at2759"/>